<feature type="region of interest" description="Disordered" evidence="8">
    <location>
        <begin position="174"/>
        <end position="261"/>
    </location>
</feature>
<evidence type="ECO:0000256" key="1">
    <source>
        <dbReference type="ARBA" id="ARBA00000707"/>
    </source>
</evidence>
<dbReference type="InterPro" id="IPR036873">
    <property type="entry name" value="Rhodanese-like_dom_sf"/>
</dbReference>
<feature type="compositionally biased region" description="Low complexity" evidence="8">
    <location>
        <begin position="650"/>
        <end position="660"/>
    </location>
</feature>
<feature type="region of interest" description="Disordered" evidence="8">
    <location>
        <begin position="326"/>
        <end position="358"/>
    </location>
</feature>
<feature type="region of interest" description="Disordered" evidence="8">
    <location>
        <begin position="520"/>
        <end position="683"/>
    </location>
</feature>
<dbReference type="Gene3D" id="3.40.250.10">
    <property type="entry name" value="Rhodanese-like domain"/>
    <property type="match status" value="1"/>
</dbReference>
<dbReference type="CDD" id="cd02674">
    <property type="entry name" value="Peptidase_C19R"/>
    <property type="match status" value="1"/>
</dbReference>
<dbReference type="PROSITE" id="PS50235">
    <property type="entry name" value="USP_3"/>
    <property type="match status" value="1"/>
</dbReference>
<dbReference type="EMBL" id="JABXXO010000009">
    <property type="protein sequence ID" value="KAF7770324.1"/>
    <property type="molecule type" value="Genomic_DNA"/>
</dbReference>
<feature type="compositionally biased region" description="Polar residues" evidence="8">
    <location>
        <begin position="326"/>
        <end position="345"/>
    </location>
</feature>
<dbReference type="SUPFAM" id="SSF54001">
    <property type="entry name" value="Cysteine proteinases"/>
    <property type="match status" value="1"/>
</dbReference>
<dbReference type="GO" id="GO:0004843">
    <property type="term" value="F:cysteine-type deubiquitinase activity"/>
    <property type="evidence" value="ECO:0007669"/>
    <property type="project" value="UniProtKB-EC"/>
</dbReference>
<keyword evidence="5" id="KW-0833">Ubl conjugation pathway</keyword>
<dbReference type="Pfam" id="PF00443">
    <property type="entry name" value="UCH"/>
    <property type="match status" value="1"/>
</dbReference>
<evidence type="ECO:0000256" key="3">
    <source>
        <dbReference type="ARBA" id="ARBA00012759"/>
    </source>
</evidence>
<evidence type="ECO:0000313" key="11">
    <source>
        <dbReference type="Proteomes" id="UP000629468"/>
    </source>
</evidence>
<sequence>MPGVTIHPSPPTLPGLNPLISPLSDKYTPPATMSVVDIKNRAKESVRKEASKGSAVSLIHVARDFILRAKEKETNGDLHGAFENYIKSATLLRMAMDSAEFKQEKGKGVLRKAVQDFLSGVGSDLNSRTQSIEERIKSFESTRPSNADSDDKPVNQSSGGSIADRMRALQDHGLSISSTKRLPREVPSLPLSSPRLPSTSTLLSSPPPSTLTSPTVPSHNPASIAALGPPPSHTFVPTSSLGPPSPPSSPPTSPPSDAVDLSKFAHNFPSIHELEGTLDFSLPSVPTSISSKPSKPSVKDVQIGDLPSPSSSHFGNLALHIERPSSTPITPTSNVFHSRPTSPTRVNAPHKPSGLSATATATTDAVPPTAPKIPIPHTNTAFPKDLQKYMHDHSVLVIDVRNRADFDKEHVKAQAVVCIEPSVLLRENVTADALEDSMVIAPKGEAKLFSHRDQFDVVAVCDESSTSFGSDNSPLSILVRVINEQAFRKYLKRMPMLLVGGLEGWRRDLGESEVVHAGESQSISLQHSGSSASPKMANPIPFMNGLSSSSTSGSASSGQFSPSIPSSSPRLPNHVGNHRSAMSLDQNPSHTRLPAEANHTGGTYNAGASSLQRRPAMVRLSISQNGPASPSTLTSGPFSPISYPQFNRPNASASSSALNSGGSGFMTPTELKSPPPASLNLSSTRRRNDYLDQSQEALSSYNNHTSSSHIDYPELLPIRPPPAAASSALERQDQRPRLPPKPDFGQPPPNGMMNGGAGPNGAPKPPRIESDYPVTYWTDVQIGLSGLKNLGNTCYMNAPIQCLSATVPFSRFFNENRWKNAINYTNPFGSKGRITSAFAKLLYQMRGQDLPYVTPIEFRKSICQLRSQYDNSDQHDSQEFLSFLMDGIHEDLNRVIVKPKWTQTPEQEAELERLPPLIASEREWKEWKARNDSIIVDYFQGQFRSRLQCLTCHQTSTTYNVFSILQLPIPHGRNGRVTIEKCLDALFNEEILEKDDAWDCPKCKTKRRASKTLSLARLPPVLLIHFKRFEANGRFSDKIDTFVEYPMKSLDLTNYMPAPLPPGADKSELNGGLPMSLEDPRSQLPPYRYDLYAVTNHYGNLTSGHYTSFVASRGGWMYCDDSSIKSVEPKSVINQKAYVLFYKRVR</sequence>
<feature type="compositionally biased region" description="Polar residues" evidence="8">
    <location>
        <begin position="600"/>
        <end position="612"/>
    </location>
</feature>
<evidence type="ECO:0000259" key="9">
    <source>
        <dbReference type="PROSITE" id="PS50235"/>
    </source>
</evidence>
<name>A0A8H7C8D8_AGABI</name>
<feature type="compositionally biased region" description="Polar residues" evidence="8">
    <location>
        <begin position="698"/>
        <end position="709"/>
    </location>
</feature>
<dbReference type="InterPro" id="IPR001394">
    <property type="entry name" value="Peptidase_C19_UCH"/>
</dbReference>
<dbReference type="EC" id="3.4.19.12" evidence="3"/>
<evidence type="ECO:0000256" key="5">
    <source>
        <dbReference type="ARBA" id="ARBA00022786"/>
    </source>
</evidence>
<comment type="catalytic activity">
    <reaction evidence="1">
        <text>Thiol-dependent hydrolysis of ester, thioester, amide, peptide and isopeptide bonds formed by the C-terminal Gly of ubiquitin (a 76-residue protein attached to proteins as an intracellular targeting signal).</text>
        <dbReference type="EC" id="3.4.19.12"/>
    </reaction>
</comment>
<feature type="domain" description="USP" evidence="9">
    <location>
        <begin position="785"/>
        <end position="1145"/>
    </location>
</feature>
<keyword evidence="4" id="KW-0645">Protease</keyword>
<dbReference type="InterPro" id="IPR038765">
    <property type="entry name" value="Papain-like_cys_pep_sf"/>
</dbReference>
<evidence type="ECO:0000256" key="7">
    <source>
        <dbReference type="ARBA" id="ARBA00022807"/>
    </source>
</evidence>
<evidence type="ECO:0000256" key="4">
    <source>
        <dbReference type="ARBA" id="ARBA00022670"/>
    </source>
</evidence>
<dbReference type="Proteomes" id="UP000629468">
    <property type="component" value="Unassembled WGS sequence"/>
</dbReference>
<dbReference type="PANTHER" id="PTHR21646:SF95">
    <property type="entry name" value="UBIQUITIN CARBOXYL-TERMINAL HYDROLASE 4-RELATED"/>
    <property type="match status" value="1"/>
</dbReference>
<protein>
    <recommendedName>
        <fullName evidence="3">ubiquitinyl hydrolase 1</fullName>
        <ecNumber evidence="3">3.4.19.12</ecNumber>
    </recommendedName>
</protein>
<dbReference type="GO" id="GO:0016579">
    <property type="term" value="P:protein deubiquitination"/>
    <property type="evidence" value="ECO:0007669"/>
    <property type="project" value="InterPro"/>
</dbReference>
<feature type="compositionally biased region" description="Pro residues" evidence="8">
    <location>
        <begin position="243"/>
        <end position="254"/>
    </location>
</feature>
<feature type="region of interest" description="Disordered" evidence="8">
    <location>
        <begin position="139"/>
        <end position="160"/>
    </location>
</feature>
<feature type="compositionally biased region" description="Low complexity" evidence="8">
    <location>
        <begin position="185"/>
        <end position="218"/>
    </location>
</feature>
<feature type="compositionally biased region" description="Low complexity" evidence="8">
    <location>
        <begin position="545"/>
        <end position="569"/>
    </location>
</feature>
<keyword evidence="6" id="KW-0378">Hydrolase</keyword>
<evidence type="ECO:0000256" key="8">
    <source>
        <dbReference type="SAM" id="MobiDB-lite"/>
    </source>
</evidence>
<comment type="caution">
    <text evidence="10">The sequence shown here is derived from an EMBL/GenBank/DDBJ whole genome shotgun (WGS) entry which is preliminary data.</text>
</comment>
<comment type="similarity">
    <text evidence="2">Belongs to the peptidase C19 family.</text>
</comment>
<dbReference type="InterPro" id="IPR028889">
    <property type="entry name" value="USP"/>
</dbReference>
<dbReference type="GO" id="GO:0006508">
    <property type="term" value="P:proteolysis"/>
    <property type="evidence" value="ECO:0007669"/>
    <property type="project" value="UniProtKB-KW"/>
</dbReference>
<dbReference type="InterPro" id="IPR018200">
    <property type="entry name" value="USP_CS"/>
</dbReference>
<dbReference type="AlphaFoldDB" id="A0A8H7C8D8"/>
<dbReference type="Gene3D" id="3.90.70.10">
    <property type="entry name" value="Cysteine proteinases"/>
    <property type="match status" value="1"/>
</dbReference>
<feature type="region of interest" description="Disordered" evidence="8">
    <location>
        <begin position="698"/>
        <end position="769"/>
    </location>
</feature>
<feature type="compositionally biased region" description="Polar residues" evidence="8">
    <location>
        <begin position="621"/>
        <end position="649"/>
    </location>
</feature>
<gene>
    <name evidence="10" type="ORF">Agabi119p4_6298</name>
</gene>
<proteinExistence type="inferred from homology"/>
<organism evidence="10 11">
    <name type="scientific">Agaricus bisporus var. burnettii</name>
    <dbReference type="NCBI Taxonomy" id="192524"/>
    <lineage>
        <taxon>Eukaryota</taxon>
        <taxon>Fungi</taxon>
        <taxon>Dikarya</taxon>
        <taxon>Basidiomycota</taxon>
        <taxon>Agaricomycotina</taxon>
        <taxon>Agaricomycetes</taxon>
        <taxon>Agaricomycetidae</taxon>
        <taxon>Agaricales</taxon>
        <taxon>Agaricineae</taxon>
        <taxon>Agaricaceae</taxon>
        <taxon>Agaricus</taxon>
    </lineage>
</organism>
<evidence type="ECO:0000256" key="2">
    <source>
        <dbReference type="ARBA" id="ARBA00009085"/>
    </source>
</evidence>
<keyword evidence="7" id="KW-0788">Thiol protease</keyword>
<dbReference type="InterPro" id="IPR050185">
    <property type="entry name" value="Ub_carboxyl-term_hydrolase"/>
</dbReference>
<reference evidence="10 11" key="1">
    <citation type="journal article" name="Sci. Rep.">
        <title>Telomere-to-telomere assembled and centromere annotated genomes of the two main subspecies of the button mushroom Agaricus bisporus reveal especially polymorphic chromosome ends.</title>
        <authorList>
            <person name="Sonnenberg A.S.M."/>
            <person name="Sedaghat-Telgerd N."/>
            <person name="Lavrijssen B."/>
            <person name="Ohm R.A."/>
            <person name="Hendrickx P.M."/>
            <person name="Scholtmeijer K."/>
            <person name="Baars J.J.P."/>
            <person name="van Peer A."/>
        </authorList>
    </citation>
    <scope>NUCLEOTIDE SEQUENCE [LARGE SCALE GENOMIC DNA]</scope>
    <source>
        <strain evidence="10 11">H119_p4</strain>
    </source>
</reference>
<evidence type="ECO:0000256" key="6">
    <source>
        <dbReference type="ARBA" id="ARBA00022801"/>
    </source>
</evidence>
<dbReference type="PROSITE" id="PS00973">
    <property type="entry name" value="USP_2"/>
    <property type="match status" value="1"/>
</dbReference>
<dbReference type="PROSITE" id="PS00972">
    <property type="entry name" value="USP_1"/>
    <property type="match status" value="1"/>
</dbReference>
<feature type="compositionally biased region" description="Low complexity" evidence="8">
    <location>
        <begin position="520"/>
        <end position="533"/>
    </location>
</feature>
<accession>A0A8H7C8D8</accession>
<dbReference type="PANTHER" id="PTHR21646">
    <property type="entry name" value="UBIQUITIN CARBOXYL-TERMINAL HYDROLASE"/>
    <property type="match status" value="1"/>
</dbReference>
<evidence type="ECO:0000313" key="10">
    <source>
        <dbReference type="EMBL" id="KAF7770324.1"/>
    </source>
</evidence>
<feature type="compositionally biased region" description="Pro residues" evidence="8">
    <location>
        <begin position="737"/>
        <end position="750"/>
    </location>
</feature>
<dbReference type="SUPFAM" id="SSF52821">
    <property type="entry name" value="Rhodanese/Cell cycle control phosphatase"/>
    <property type="match status" value="1"/>
</dbReference>